<reference evidence="8" key="1">
    <citation type="submission" date="2023-10" db="EMBL/GenBank/DDBJ databases">
        <authorList>
            <person name="Chen Y."/>
            <person name="Shah S."/>
            <person name="Dougan E. K."/>
            <person name="Thang M."/>
            <person name="Chan C."/>
        </authorList>
    </citation>
    <scope>NUCLEOTIDE SEQUENCE [LARGE SCALE GENOMIC DNA]</scope>
</reference>
<feature type="region of interest" description="Disordered" evidence="6">
    <location>
        <begin position="414"/>
        <end position="460"/>
    </location>
</feature>
<evidence type="ECO:0000256" key="4">
    <source>
        <dbReference type="ARBA" id="ARBA00022989"/>
    </source>
</evidence>
<dbReference type="Pfam" id="PF08449">
    <property type="entry name" value="UAA"/>
    <property type="match status" value="1"/>
</dbReference>
<evidence type="ECO:0000256" key="3">
    <source>
        <dbReference type="ARBA" id="ARBA00022692"/>
    </source>
</evidence>
<dbReference type="InterPro" id="IPR013657">
    <property type="entry name" value="SCL35B1-4/HUT1"/>
</dbReference>
<evidence type="ECO:0000256" key="5">
    <source>
        <dbReference type="ARBA" id="ARBA00023136"/>
    </source>
</evidence>
<feature type="compositionally biased region" description="Low complexity" evidence="6">
    <location>
        <begin position="436"/>
        <end position="460"/>
    </location>
</feature>
<dbReference type="Proteomes" id="UP001189429">
    <property type="component" value="Unassembled WGS sequence"/>
</dbReference>
<dbReference type="EMBL" id="CAUYUJ010001981">
    <property type="protein sequence ID" value="CAK0798603.1"/>
    <property type="molecule type" value="Genomic_DNA"/>
</dbReference>
<accession>A0ABN9Q2G2</accession>
<gene>
    <name evidence="8" type="ORF">PCOR1329_LOCUS7312</name>
</gene>
<sequence>MESLVPVGPEQEKLPCLLQRVTARSRSASKSSGFSSQASGSRFWPAALSSICVGAAVVVPYISFLSCDPGGVLFFSFIVHVTVVVMHLPAAGALVRRRRIPMPYHASMAVLWCLFTTLKSDALVRMPPSLCVLLSNMRMLVGMVVQASLFGKRFSRSQVLGAAIATAGIATAGSSMQQASAPAAGGGSAISASFWIGLAEMLGSSLCLSLYSSTIKIAFSTYGESIEEQVFVTHLCALLVVFPSQWEKVGPRFAGVAAGTLDWGLLSNLVAGVFFNVLSRRASARLAGRAPNLLTAQLVQTVDGFVQLLLASMLNAPPYPPAGFWGGAAVLVLGTLQYLRASGAPPAPPSEGSSPAASEDEEAPLAPVDLLGTPLRSAWAVATVAARSCGEGSIAAARRENRAWRRMRMEERALQLRATSRPLAPPRAPGGPPALPRAAGRQQALARAAGQAGQAAPRAE</sequence>
<evidence type="ECO:0000313" key="9">
    <source>
        <dbReference type="Proteomes" id="UP001189429"/>
    </source>
</evidence>
<feature type="transmembrane region" description="Helical" evidence="7">
    <location>
        <begin position="43"/>
        <end position="66"/>
    </location>
</feature>
<evidence type="ECO:0000256" key="7">
    <source>
        <dbReference type="SAM" id="Phobius"/>
    </source>
</evidence>
<evidence type="ECO:0000256" key="6">
    <source>
        <dbReference type="SAM" id="MobiDB-lite"/>
    </source>
</evidence>
<evidence type="ECO:0000256" key="1">
    <source>
        <dbReference type="ARBA" id="ARBA00004141"/>
    </source>
</evidence>
<comment type="subcellular location">
    <subcellularLocation>
        <location evidence="1">Membrane</location>
        <topology evidence="1">Multi-pass membrane protein</topology>
    </subcellularLocation>
</comment>
<dbReference type="SUPFAM" id="SSF103481">
    <property type="entry name" value="Multidrug resistance efflux transporter EmrE"/>
    <property type="match status" value="1"/>
</dbReference>
<name>A0ABN9Q2G2_9DINO</name>
<feature type="region of interest" description="Disordered" evidence="6">
    <location>
        <begin position="343"/>
        <end position="363"/>
    </location>
</feature>
<keyword evidence="5 7" id="KW-0472">Membrane</keyword>
<feature type="transmembrane region" description="Helical" evidence="7">
    <location>
        <begin position="72"/>
        <end position="95"/>
    </location>
</feature>
<feature type="compositionally biased region" description="Pro residues" evidence="6">
    <location>
        <begin position="423"/>
        <end position="435"/>
    </location>
</feature>
<keyword evidence="3 7" id="KW-0812">Transmembrane</keyword>
<keyword evidence="4 7" id="KW-1133">Transmembrane helix</keyword>
<proteinExistence type="predicted"/>
<evidence type="ECO:0000313" key="8">
    <source>
        <dbReference type="EMBL" id="CAK0798603.1"/>
    </source>
</evidence>
<evidence type="ECO:0008006" key="10">
    <source>
        <dbReference type="Google" id="ProtNLM"/>
    </source>
</evidence>
<evidence type="ECO:0000256" key="2">
    <source>
        <dbReference type="ARBA" id="ARBA00022448"/>
    </source>
</evidence>
<organism evidence="8 9">
    <name type="scientific">Prorocentrum cordatum</name>
    <dbReference type="NCBI Taxonomy" id="2364126"/>
    <lineage>
        <taxon>Eukaryota</taxon>
        <taxon>Sar</taxon>
        <taxon>Alveolata</taxon>
        <taxon>Dinophyceae</taxon>
        <taxon>Prorocentrales</taxon>
        <taxon>Prorocentraceae</taxon>
        <taxon>Prorocentrum</taxon>
    </lineage>
</organism>
<keyword evidence="9" id="KW-1185">Reference proteome</keyword>
<keyword evidence="2" id="KW-0813">Transport</keyword>
<protein>
    <recommendedName>
        <fullName evidence="10">Sugar phosphate transporter domain-containing protein</fullName>
    </recommendedName>
</protein>
<dbReference type="InterPro" id="IPR037185">
    <property type="entry name" value="EmrE-like"/>
</dbReference>
<comment type="caution">
    <text evidence="8">The sequence shown here is derived from an EMBL/GenBank/DDBJ whole genome shotgun (WGS) entry which is preliminary data.</text>
</comment>